<feature type="chain" id="PRO_5022909419" evidence="1">
    <location>
        <begin position="28"/>
        <end position="184"/>
    </location>
</feature>
<organism evidence="2 3">
    <name type="scientific">Ustilago trichophora</name>
    <dbReference type="NCBI Taxonomy" id="86804"/>
    <lineage>
        <taxon>Eukaryota</taxon>
        <taxon>Fungi</taxon>
        <taxon>Dikarya</taxon>
        <taxon>Basidiomycota</taxon>
        <taxon>Ustilaginomycotina</taxon>
        <taxon>Ustilaginomycetes</taxon>
        <taxon>Ustilaginales</taxon>
        <taxon>Ustilaginaceae</taxon>
        <taxon>Ustilago</taxon>
    </lineage>
</organism>
<reference evidence="2 3" key="1">
    <citation type="submission" date="2018-03" db="EMBL/GenBank/DDBJ databases">
        <authorList>
            <person name="Guldener U."/>
        </authorList>
    </citation>
    <scope>NUCLEOTIDE SEQUENCE [LARGE SCALE GENOMIC DNA]</scope>
    <source>
        <strain evidence="2 3">NBRC100155</strain>
    </source>
</reference>
<protein>
    <submittedName>
        <fullName evidence="2">Uncharacterized protein</fullName>
    </submittedName>
</protein>
<dbReference type="EMBL" id="OOIN01000024">
    <property type="protein sequence ID" value="SPO28663.1"/>
    <property type="molecule type" value="Genomic_DNA"/>
</dbReference>
<keyword evidence="3" id="KW-1185">Reference proteome</keyword>
<sequence length="184" mass="20508">MPTKMHFRFRRTTLVLVFMAPVAVAQAAARLSFASLERRNEEDSPCSMEKNSLIYGNLVEGRFQHDLGYTPSDQGFWAHFYGNKELVNGTPVYKFHTGASVIEPYNLRQAVADFGGFHTQSTPSAVDERVATISRDSHNEGLFVVKEGDLSVIKQLNPRLGLELFAQIHLSLPTLFSDVAPCTC</sequence>
<gene>
    <name evidence="2" type="ORF">UTRI_04541</name>
</gene>
<evidence type="ECO:0000256" key="1">
    <source>
        <dbReference type="SAM" id="SignalP"/>
    </source>
</evidence>
<evidence type="ECO:0000313" key="3">
    <source>
        <dbReference type="Proteomes" id="UP000324022"/>
    </source>
</evidence>
<evidence type="ECO:0000313" key="2">
    <source>
        <dbReference type="EMBL" id="SPO28663.1"/>
    </source>
</evidence>
<dbReference type="AlphaFoldDB" id="A0A5C3EDI5"/>
<dbReference type="Proteomes" id="UP000324022">
    <property type="component" value="Unassembled WGS sequence"/>
</dbReference>
<name>A0A5C3EDI5_9BASI</name>
<keyword evidence="1" id="KW-0732">Signal</keyword>
<proteinExistence type="predicted"/>
<accession>A0A5C3EDI5</accession>
<feature type="signal peptide" evidence="1">
    <location>
        <begin position="1"/>
        <end position="27"/>
    </location>
</feature>